<protein>
    <submittedName>
        <fullName evidence="1">Uncharacterized protein</fullName>
    </submittedName>
</protein>
<dbReference type="EMBL" id="CP089984">
    <property type="protein sequence ID" value="WXB18535.1"/>
    <property type="molecule type" value="Genomic_DNA"/>
</dbReference>
<keyword evidence="2" id="KW-1185">Reference proteome</keyword>
<evidence type="ECO:0000313" key="2">
    <source>
        <dbReference type="Proteomes" id="UP001370348"/>
    </source>
</evidence>
<accession>A0ABZ2M7S2</accession>
<name>A0ABZ2M7S2_9BACT</name>
<dbReference type="RefSeq" id="WP_394828165.1">
    <property type="nucleotide sequence ID" value="NZ_CP089984.1"/>
</dbReference>
<dbReference type="Proteomes" id="UP001370348">
    <property type="component" value="Chromosome"/>
</dbReference>
<gene>
    <name evidence="1" type="ORF">LZC94_14995</name>
</gene>
<organism evidence="1 2">
    <name type="scientific">Pendulispora albinea</name>
    <dbReference type="NCBI Taxonomy" id="2741071"/>
    <lineage>
        <taxon>Bacteria</taxon>
        <taxon>Pseudomonadati</taxon>
        <taxon>Myxococcota</taxon>
        <taxon>Myxococcia</taxon>
        <taxon>Myxococcales</taxon>
        <taxon>Sorangiineae</taxon>
        <taxon>Pendulisporaceae</taxon>
        <taxon>Pendulispora</taxon>
    </lineage>
</organism>
<sequence length="640" mass="70702">MDNVMVGYDMILSIGQDEINSQFERLARAGFIVSKVASNGVIVGGILGGNTPKLISYLRGWVHPPQVTFGKRNDTQEVEFAFSFIAHDVQPNDPEGWTSAELEAAFAAQSATATDAVLERREDIPVRDPVSTLSKQRIRYWLRRHTVTLGTTKVQRYAIVPAISYTSSASERPILLSLEGLELRFAVQLNQIPVTAKDFEAGVAQGRVPPEVLKAVTDHAFNEDVFGLQQLFLDFDTVDFTQWDLRDPADALGSTVSLVVFGDGGSYTVDTGVSLKVLMQQDPQFSVELSTNLQDVFGFQDKNPGGRTPYILGVAVAQPKGQVATVVSGTGAALENNAQASLVPMWIGYSSTPNPTNDGWSTINYEVLGGRDPNFEKRIPRNADKSVRHLTTPLISSNDFSGVLLFARSVFFDPLLFGPVQSALATGAPWTQDGMTFTSVFDDAKKLDHEDDTWGVWKAKIGYKADITQTDHHTYTIRVAGNRVTVSIDLHRHVELTAKLYLGIDDDLKFSWTRDFRGSSEAVLETYVDQNEHLHFKVTPPPDLRITCSEKKDSLAHVADKIIDGLEKFAMRSFNPASETLNELAAAAVTNFRSHADALKQLVLRSSHTHFISPTGQIFFLNNPHYDDDLNLQMDVTYDV</sequence>
<proteinExistence type="predicted"/>
<evidence type="ECO:0000313" key="1">
    <source>
        <dbReference type="EMBL" id="WXB18535.1"/>
    </source>
</evidence>
<reference evidence="1 2" key="1">
    <citation type="submission" date="2021-12" db="EMBL/GenBank/DDBJ databases">
        <title>Discovery of the Pendulisporaceae a myxobacterial family with distinct sporulation behavior and unique specialized metabolism.</title>
        <authorList>
            <person name="Garcia R."/>
            <person name="Popoff A."/>
            <person name="Bader C.D."/>
            <person name="Loehr J."/>
            <person name="Walesch S."/>
            <person name="Walt C."/>
            <person name="Boldt J."/>
            <person name="Bunk B."/>
            <person name="Haeckl F.J.F.P.J."/>
            <person name="Gunesch A.P."/>
            <person name="Birkelbach J."/>
            <person name="Nuebel U."/>
            <person name="Pietschmann T."/>
            <person name="Bach T."/>
            <person name="Mueller R."/>
        </authorList>
    </citation>
    <scope>NUCLEOTIDE SEQUENCE [LARGE SCALE GENOMIC DNA]</scope>
    <source>
        <strain evidence="1 2">MSr11954</strain>
    </source>
</reference>